<gene>
    <name evidence="1" type="ORF">SAMN05660349_01281</name>
</gene>
<dbReference type="AlphaFoldDB" id="A0A1T5BGN3"/>
<evidence type="ECO:0000313" key="1">
    <source>
        <dbReference type="EMBL" id="SKB46408.1"/>
    </source>
</evidence>
<dbReference type="RefSeq" id="WP_079682903.1">
    <property type="nucleotide sequence ID" value="NZ_FUYQ01000007.1"/>
</dbReference>
<sequence length="377" mass="42400">MKNILFYSLSILLLSSCGKINDIPVDNPNDVAVNWTAAADSSSQSLANGFWNSGGSYFNYNNSGNTDFHYWPQAHGLDVLVDAYSRTGNAVYKNEIDQWFSGVKIKNGNTFYNNFYDDMEWNALAMLRAYNATKDEKFKTAALDVWSNIQTGWNSTMNGGIAWKKDQLYYKNTPANAPACILAARLYKQFNGASDLEWSKKIYAWMKEHLFEAGTGFVYDGINRENNGAKDNWKFTYNQGTFLGAALELYNITGEKVYLNDAIKAADYALNSNVNSNDRILQSEGSGDGGLFKGIFVRYFTQLILCPGLEDGTRNRYVRFMEHNAKTLWNEGTNKTGVLFGPYWKTKPNAQTGLTEQLSGCMLMESMALLKEKSVIK</sequence>
<protein>
    <submittedName>
        <fullName evidence="1">Predicted alpha-1,6-mannanase, GH76 family</fullName>
    </submittedName>
</protein>
<organism evidence="1 2">
    <name type="scientific">Parabacteroides chartae</name>
    <dbReference type="NCBI Taxonomy" id="1037355"/>
    <lineage>
        <taxon>Bacteria</taxon>
        <taxon>Pseudomonadati</taxon>
        <taxon>Bacteroidota</taxon>
        <taxon>Bacteroidia</taxon>
        <taxon>Bacteroidales</taxon>
        <taxon>Tannerellaceae</taxon>
        <taxon>Parabacteroides</taxon>
    </lineage>
</organism>
<proteinExistence type="predicted"/>
<dbReference type="Pfam" id="PF03663">
    <property type="entry name" value="Glyco_hydro_76"/>
    <property type="match status" value="1"/>
</dbReference>
<dbReference type="InterPro" id="IPR008928">
    <property type="entry name" value="6-hairpin_glycosidase_sf"/>
</dbReference>
<dbReference type="SUPFAM" id="SSF48208">
    <property type="entry name" value="Six-hairpin glycosidases"/>
    <property type="match status" value="1"/>
</dbReference>
<evidence type="ECO:0000313" key="2">
    <source>
        <dbReference type="Proteomes" id="UP000190852"/>
    </source>
</evidence>
<dbReference type="InterPro" id="IPR014512">
    <property type="entry name" value="O_gly_hydro"/>
</dbReference>
<dbReference type="PIRSF" id="PIRSF021505">
    <property type="entry name" value="O_gly_hdrol"/>
    <property type="match status" value="1"/>
</dbReference>
<accession>A0A1T5BGN3</accession>
<dbReference type="PANTHER" id="PTHR47791:SF3">
    <property type="entry name" value="MEIOTICALLY UP-REGULATED GENE 191 PROTEIN"/>
    <property type="match status" value="1"/>
</dbReference>
<name>A0A1T5BGN3_9BACT</name>
<dbReference type="Proteomes" id="UP000190852">
    <property type="component" value="Unassembled WGS sequence"/>
</dbReference>
<dbReference type="PROSITE" id="PS51257">
    <property type="entry name" value="PROKAR_LIPOPROTEIN"/>
    <property type="match status" value="1"/>
</dbReference>
<dbReference type="PANTHER" id="PTHR47791">
    <property type="entry name" value="MEIOTICALLY UP-REGULATED GENE 191 PROTEIN"/>
    <property type="match status" value="1"/>
</dbReference>
<keyword evidence="2" id="KW-1185">Reference proteome</keyword>
<dbReference type="InterPro" id="IPR053169">
    <property type="entry name" value="MUG_Protein"/>
</dbReference>
<dbReference type="EMBL" id="FUYQ01000007">
    <property type="protein sequence ID" value="SKB46408.1"/>
    <property type="molecule type" value="Genomic_DNA"/>
</dbReference>
<dbReference type="InterPro" id="IPR005198">
    <property type="entry name" value="Glyco_hydro_76"/>
</dbReference>
<reference evidence="2" key="1">
    <citation type="submission" date="2017-02" db="EMBL/GenBank/DDBJ databases">
        <authorList>
            <person name="Varghese N."/>
            <person name="Submissions S."/>
        </authorList>
    </citation>
    <scope>NUCLEOTIDE SEQUENCE [LARGE SCALE GENOMIC DNA]</scope>
    <source>
        <strain evidence="2">DSM 24967</strain>
    </source>
</reference>
<dbReference type="GO" id="GO:0005975">
    <property type="term" value="P:carbohydrate metabolic process"/>
    <property type="evidence" value="ECO:0007669"/>
    <property type="project" value="InterPro"/>
</dbReference>
<dbReference type="Gene3D" id="1.50.10.20">
    <property type="match status" value="1"/>
</dbReference>